<gene>
    <name evidence="1" type="ORF">Ani05nite_73410</name>
</gene>
<dbReference type="SUPFAM" id="SSF52540">
    <property type="entry name" value="P-loop containing nucleoside triphosphate hydrolases"/>
    <property type="match status" value="2"/>
</dbReference>
<keyword evidence="2" id="KW-1185">Reference proteome</keyword>
<organism evidence="1 2">
    <name type="scientific">Actinoplanes nipponensis</name>
    <dbReference type="NCBI Taxonomy" id="135950"/>
    <lineage>
        <taxon>Bacteria</taxon>
        <taxon>Bacillati</taxon>
        <taxon>Actinomycetota</taxon>
        <taxon>Actinomycetes</taxon>
        <taxon>Micromonosporales</taxon>
        <taxon>Micromonosporaceae</taxon>
        <taxon>Actinoplanes</taxon>
    </lineage>
</organism>
<dbReference type="EMBL" id="BOMQ01000089">
    <property type="protein sequence ID" value="GIE53807.1"/>
    <property type="molecule type" value="Genomic_DNA"/>
</dbReference>
<evidence type="ECO:0000313" key="1">
    <source>
        <dbReference type="EMBL" id="GIE53807.1"/>
    </source>
</evidence>
<evidence type="ECO:0000313" key="2">
    <source>
        <dbReference type="Proteomes" id="UP000647172"/>
    </source>
</evidence>
<reference evidence="1" key="1">
    <citation type="submission" date="2021-01" db="EMBL/GenBank/DDBJ databases">
        <title>Whole genome shotgun sequence of Actinoplanes nipponensis NBRC 14063.</title>
        <authorList>
            <person name="Komaki H."/>
            <person name="Tamura T."/>
        </authorList>
    </citation>
    <scope>NUCLEOTIDE SEQUENCE</scope>
    <source>
        <strain evidence="1">NBRC 14063</strain>
    </source>
</reference>
<dbReference type="Proteomes" id="UP000647172">
    <property type="component" value="Unassembled WGS sequence"/>
</dbReference>
<dbReference type="AlphaFoldDB" id="A0A919JQV7"/>
<evidence type="ECO:0008006" key="3">
    <source>
        <dbReference type="Google" id="ProtNLM"/>
    </source>
</evidence>
<protein>
    <recommendedName>
        <fullName evidence="3">Broad-specificity NMP kinase</fullName>
    </recommendedName>
</protein>
<comment type="caution">
    <text evidence="1">The sequence shown here is derived from an EMBL/GenBank/DDBJ whole genome shotgun (WGS) entry which is preliminary data.</text>
</comment>
<name>A0A919JQV7_9ACTN</name>
<accession>A0A919JQV7</accession>
<dbReference type="InterPro" id="IPR027417">
    <property type="entry name" value="P-loop_NTPase"/>
</dbReference>
<sequence length="358" mass="38963">MLWLCGPSGVGKSAVAWELFTGLPAAGYIDIDQVGMCFPEIPSDPGRTLLQGRILGRAVANFAAAGAGCLIVSGCIDSRRGIHTEYLTRAALTVLRMRCDQPELRRRLEARARPGEQRESALRDAEVLDRGSLDYPVLDTTGRTVAEVLRTVRDRWPDQPVRQPGPWPDPPRTPGEILWLCGTTAVGKSMIGWEVADRSRRAGHITGFVDLQQIGFLHPATGHDAGHHRLKAANLAAVWADFHGYGARRLVVVGPVEHHSQVLRYLRTLPAATVRLYRLHAGPDQLAERIRQRGLGGGPPIAGDELRGRPAVVLARAREAAVAQAAALESADIGDVRIDTDGRTVEDVADEISKRRGW</sequence>
<dbReference type="Gene3D" id="3.40.50.300">
    <property type="entry name" value="P-loop containing nucleotide triphosphate hydrolases"/>
    <property type="match status" value="2"/>
</dbReference>
<proteinExistence type="predicted"/>